<keyword evidence="7 14" id="KW-0812">Transmembrane</keyword>
<keyword evidence="17" id="KW-1185">Reference proteome</keyword>
<name>A0A2N6SNX8_9LACT</name>
<accession>A0A2N6SNX8</accession>
<keyword evidence="11 14" id="KW-1133">Transmembrane helix</keyword>
<dbReference type="PRINTS" id="PR00344">
    <property type="entry name" value="BCTRLSENSOR"/>
</dbReference>
<dbReference type="GO" id="GO:0005524">
    <property type="term" value="F:ATP binding"/>
    <property type="evidence" value="ECO:0007669"/>
    <property type="project" value="UniProtKB-KW"/>
</dbReference>
<evidence type="ECO:0000256" key="2">
    <source>
        <dbReference type="ARBA" id="ARBA00004651"/>
    </source>
</evidence>
<comment type="subcellular location">
    <subcellularLocation>
        <location evidence="2">Cell membrane</location>
        <topology evidence="2">Multi-pass membrane protein</topology>
    </subcellularLocation>
</comment>
<feature type="domain" description="Histidine kinase" evidence="15">
    <location>
        <begin position="166"/>
        <end position="385"/>
    </location>
</feature>
<protein>
    <recommendedName>
        <fullName evidence="3">histidine kinase</fullName>
        <ecNumber evidence="3">2.7.13.3</ecNumber>
    </recommendedName>
</protein>
<dbReference type="SUPFAM" id="SSF55874">
    <property type="entry name" value="ATPase domain of HSP90 chaperone/DNA topoisomerase II/histidine kinase"/>
    <property type="match status" value="1"/>
</dbReference>
<dbReference type="InterPro" id="IPR005467">
    <property type="entry name" value="His_kinase_dom"/>
</dbReference>
<proteinExistence type="predicted"/>
<reference evidence="16 17" key="1">
    <citation type="submission" date="2017-09" db="EMBL/GenBank/DDBJ databases">
        <title>Bacterial strain isolated from the female urinary microbiota.</title>
        <authorList>
            <person name="Thomas-White K."/>
            <person name="Kumar N."/>
            <person name="Forster S."/>
            <person name="Putonti C."/>
            <person name="Lawley T."/>
            <person name="Wolfe A.J."/>
        </authorList>
    </citation>
    <scope>NUCLEOTIDE SEQUENCE [LARGE SCALE GENOMIC DNA]</scope>
    <source>
        <strain evidence="16 17">UMB0852</strain>
    </source>
</reference>
<evidence type="ECO:0000256" key="1">
    <source>
        <dbReference type="ARBA" id="ARBA00000085"/>
    </source>
</evidence>
<dbReference type="Proteomes" id="UP000235682">
    <property type="component" value="Unassembled WGS sequence"/>
</dbReference>
<evidence type="ECO:0000313" key="17">
    <source>
        <dbReference type="Proteomes" id="UP000235682"/>
    </source>
</evidence>
<dbReference type="InterPro" id="IPR036097">
    <property type="entry name" value="HisK_dim/P_sf"/>
</dbReference>
<dbReference type="InterPro" id="IPR003661">
    <property type="entry name" value="HisK_dim/P_dom"/>
</dbReference>
<dbReference type="Pfam" id="PF02518">
    <property type="entry name" value="HATPase_c"/>
    <property type="match status" value="1"/>
</dbReference>
<evidence type="ECO:0000256" key="11">
    <source>
        <dbReference type="ARBA" id="ARBA00022989"/>
    </source>
</evidence>
<dbReference type="InterPro" id="IPR036890">
    <property type="entry name" value="HATPase_C_sf"/>
</dbReference>
<keyword evidence="8" id="KW-0547">Nucleotide-binding</keyword>
<dbReference type="PROSITE" id="PS50109">
    <property type="entry name" value="HIS_KIN"/>
    <property type="match status" value="1"/>
</dbReference>
<dbReference type="GO" id="GO:0000155">
    <property type="term" value="F:phosphorelay sensor kinase activity"/>
    <property type="evidence" value="ECO:0007669"/>
    <property type="project" value="InterPro"/>
</dbReference>
<evidence type="ECO:0000313" key="16">
    <source>
        <dbReference type="EMBL" id="PMC58771.1"/>
    </source>
</evidence>
<dbReference type="EC" id="2.7.13.3" evidence="3"/>
<keyword evidence="6" id="KW-0808">Transferase</keyword>
<feature type="transmembrane region" description="Helical" evidence="14">
    <location>
        <begin position="74"/>
        <end position="93"/>
    </location>
</feature>
<keyword evidence="12" id="KW-0902">Two-component regulatory system</keyword>
<dbReference type="Pfam" id="PF00512">
    <property type="entry name" value="HisKA"/>
    <property type="match status" value="1"/>
</dbReference>
<dbReference type="AlphaFoldDB" id="A0A2N6SNX8"/>
<organism evidence="16 17">
    <name type="scientific">Dolosicoccus paucivorans</name>
    <dbReference type="NCBI Taxonomy" id="84521"/>
    <lineage>
        <taxon>Bacteria</taxon>
        <taxon>Bacillati</taxon>
        <taxon>Bacillota</taxon>
        <taxon>Bacilli</taxon>
        <taxon>Lactobacillales</taxon>
        <taxon>Aerococcaceae</taxon>
        <taxon>Dolosicoccus</taxon>
    </lineage>
</organism>
<evidence type="ECO:0000256" key="13">
    <source>
        <dbReference type="ARBA" id="ARBA00023136"/>
    </source>
</evidence>
<comment type="catalytic activity">
    <reaction evidence="1">
        <text>ATP + protein L-histidine = ADP + protein N-phospho-L-histidine.</text>
        <dbReference type="EC" id="2.7.13.3"/>
    </reaction>
</comment>
<dbReference type="CDD" id="cd00082">
    <property type="entry name" value="HisKA"/>
    <property type="match status" value="1"/>
</dbReference>
<feature type="transmembrane region" description="Helical" evidence="14">
    <location>
        <begin position="21"/>
        <end position="45"/>
    </location>
</feature>
<evidence type="ECO:0000256" key="14">
    <source>
        <dbReference type="SAM" id="Phobius"/>
    </source>
</evidence>
<evidence type="ECO:0000256" key="6">
    <source>
        <dbReference type="ARBA" id="ARBA00022679"/>
    </source>
</evidence>
<dbReference type="SUPFAM" id="SSF47384">
    <property type="entry name" value="Homodimeric domain of signal transducing histidine kinase"/>
    <property type="match status" value="1"/>
</dbReference>
<dbReference type="FunFam" id="3.30.565.10:FF:000006">
    <property type="entry name" value="Sensor histidine kinase WalK"/>
    <property type="match status" value="1"/>
</dbReference>
<evidence type="ECO:0000256" key="3">
    <source>
        <dbReference type="ARBA" id="ARBA00012438"/>
    </source>
</evidence>
<dbReference type="InterPro" id="IPR004358">
    <property type="entry name" value="Sig_transdc_His_kin-like_C"/>
</dbReference>
<evidence type="ECO:0000259" key="15">
    <source>
        <dbReference type="PROSITE" id="PS50109"/>
    </source>
</evidence>
<dbReference type="GO" id="GO:0005886">
    <property type="term" value="C:plasma membrane"/>
    <property type="evidence" value="ECO:0007669"/>
    <property type="project" value="UniProtKB-SubCell"/>
</dbReference>
<evidence type="ECO:0000256" key="4">
    <source>
        <dbReference type="ARBA" id="ARBA00022475"/>
    </source>
</evidence>
<keyword evidence="4" id="KW-1003">Cell membrane</keyword>
<keyword evidence="5" id="KW-0597">Phosphoprotein</keyword>
<dbReference type="SMART" id="SM00388">
    <property type="entry name" value="HisKA"/>
    <property type="match status" value="1"/>
</dbReference>
<dbReference type="Gene3D" id="1.10.287.130">
    <property type="match status" value="1"/>
</dbReference>
<evidence type="ECO:0000256" key="9">
    <source>
        <dbReference type="ARBA" id="ARBA00022777"/>
    </source>
</evidence>
<dbReference type="Gene3D" id="3.30.565.10">
    <property type="entry name" value="Histidine kinase-like ATPase, C-terminal domain"/>
    <property type="match status" value="1"/>
</dbReference>
<dbReference type="RefSeq" id="WP_102233307.1">
    <property type="nucleotide sequence ID" value="NZ_PNHE01000006.1"/>
</dbReference>
<keyword evidence="13 14" id="KW-0472">Membrane</keyword>
<dbReference type="FunFam" id="1.10.287.130:FF:000001">
    <property type="entry name" value="Two-component sensor histidine kinase"/>
    <property type="match status" value="1"/>
</dbReference>
<dbReference type="PANTHER" id="PTHR45528">
    <property type="entry name" value="SENSOR HISTIDINE KINASE CPXA"/>
    <property type="match status" value="1"/>
</dbReference>
<evidence type="ECO:0000256" key="8">
    <source>
        <dbReference type="ARBA" id="ARBA00022741"/>
    </source>
</evidence>
<dbReference type="STRING" id="84521.SAMN04487994_104615"/>
<evidence type="ECO:0000256" key="10">
    <source>
        <dbReference type="ARBA" id="ARBA00022840"/>
    </source>
</evidence>
<dbReference type="PANTHER" id="PTHR45528:SF1">
    <property type="entry name" value="SENSOR HISTIDINE KINASE CPXA"/>
    <property type="match status" value="1"/>
</dbReference>
<sequence length="390" mass="44861">MKANKQNQVIPQLSLSRTHRAEIVIDAIITLGIVIFIYLGVILILRDFFPHFFYWTYPEAWSFIQSNESTGLAIIQYIVMFFVLLSGLGMVFWRVKRRQTQMELNNILKVVEYIAQGHYEYRIDETLVSSQRQSVVRSINQLLDSAVAAIEEERRVEQIKDELVTNVGHDLRTPLTSIIGYLGLVTNDTIELSPEETHQYLTVAYSKAQHMQTLVDDLFEYTASRSTTYCLNKSTLPVYLFLSQLAAEFELAAQEEGMTIEIEVDSQDIQGYFDVEKMARVFNNLITNALKYAHRATKITLVAFETEDQHLCLEVRNDGEMIPEEELEKIFLRSYRTDTSRNSDQSGSGLGLSIVKNIIHHHEGTIHAEIVDNELIFKMILPLQKESEEH</sequence>
<gene>
    <name evidence="16" type="ORF">CJ205_02295</name>
</gene>
<dbReference type="SMART" id="SM00387">
    <property type="entry name" value="HATPase_c"/>
    <property type="match status" value="1"/>
</dbReference>
<evidence type="ECO:0000256" key="7">
    <source>
        <dbReference type="ARBA" id="ARBA00022692"/>
    </source>
</evidence>
<dbReference type="InterPro" id="IPR003594">
    <property type="entry name" value="HATPase_dom"/>
</dbReference>
<evidence type="ECO:0000256" key="12">
    <source>
        <dbReference type="ARBA" id="ARBA00023012"/>
    </source>
</evidence>
<comment type="caution">
    <text evidence="16">The sequence shown here is derived from an EMBL/GenBank/DDBJ whole genome shotgun (WGS) entry which is preliminary data.</text>
</comment>
<keyword evidence="9 16" id="KW-0418">Kinase</keyword>
<dbReference type="EMBL" id="PNHE01000006">
    <property type="protein sequence ID" value="PMC58771.1"/>
    <property type="molecule type" value="Genomic_DNA"/>
</dbReference>
<dbReference type="InterPro" id="IPR050398">
    <property type="entry name" value="HssS/ArlS-like"/>
</dbReference>
<evidence type="ECO:0000256" key="5">
    <source>
        <dbReference type="ARBA" id="ARBA00022553"/>
    </source>
</evidence>
<keyword evidence="10" id="KW-0067">ATP-binding</keyword>